<feature type="region of interest" description="Disordered" evidence="1">
    <location>
        <begin position="1"/>
        <end position="27"/>
    </location>
</feature>
<organism evidence="2 3">
    <name type="scientific">Novymonas esmeraldas</name>
    <dbReference type="NCBI Taxonomy" id="1808958"/>
    <lineage>
        <taxon>Eukaryota</taxon>
        <taxon>Discoba</taxon>
        <taxon>Euglenozoa</taxon>
        <taxon>Kinetoplastea</taxon>
        <taxon>Metakinetoplastina</taxon>
        <taxon>Trypanosomatida</taxon>
        <taxon>Trypanosomatidae</taxon>
        <taxon>Novymonas</taxon>
    </lineage>
</organism>
<feature type="compositionally biased region" description="Basic and acidic residues" evidence="1">
    <location>
        <begin position="1"/>
        <end position="19"/>
    </location>
</feature>
<feature type="region of interest" description="Disordered" evidence="1">
    <location>
        <begin position="183"/>
        <end position="204"/>
    </location>
</feature>
<dbReference type="EMBL" id="JAECZO010000117">
    <property type="protein sequence ID" value="KAK7197739.1"/>
    <property type="molecule type" value="Genomic_DNA"/>
</dbReference>
<evidence type="ECO:0000256" key="1">
    <source>
        <dbReference type="SAM" id="MobiDB-lite"/>
    </source>
</evidence>
<comment type="caution">
    <text evidence="2">The sequence shown here is derived from an EMBL/GenBank/DDBJ whole genome shotgun (WGS) entry which is preliminary data.</text>
</comment>
<evidence type="ECO:0000313" key="2">
    <source>
        <dbReference type="EMBL" id="KAK7197739.1"/>
    </source>
</evidence>
<name>A0AAW0EVH8_9TRYP</name>
<reference evidence="2 3" key="1">
    <citation type="journal article" date="2021" name="MBio">
        <title>A New Model Trypanosomatid, Novymonas esmeraldas: Genomic Perception of Its 'Candidatus Pandoraea novymonadis' Endosymbiont.</title>
        <authorList>
            <person name="Zakharova A."/>
            <person name="Saura A."/>
            <person name="Butenko A."/>
            <person name="Podesvova L."/>
            <person name="Warmusova S."/>
            <person name="Kostygov A.Y."/>
            <person name="Nenarokova A."/>
            <person name="Lukes J."/>
            <person name="Opperdoes F.R."/>
            <person name="Yurchenko V."/>
        </authorList>
    </citation>
    <scope>NUCLEOTIDE SEQUENCE [LARGE SCALE GENOMIC DNA]</scope>
    <source>
        <strain evidence="2 3">E262AT.01</strain>
    </source>
</reference>
<evidence type="ECO:0000313" key="3">
    <source>
        <dbReference type="Proteomes" id="UP001430356"/>
    </source>
</evidence>
<feature type="region of interest" description="Disordered" evidence="1">
    <location>
        <begin position="59"/>
        <end position="80"/>
    </location>
</feature>
<keyword evidence="3" id="KW-1185">Reference proteome</keyword>
<proteinExistence type="predicted"/>
<dbReference type="Proteomes" id="UP001430356">
    <property type="component" value="Unassembled WGS sequence"/>
</dbReference>
<protein>
    <submittedName>
        <fullName evidence="2">Uncharacterized protein</fullName>
    </submittedName>
</protein>
<dbReference type="AlphaFoldDB" id="A0AAW0EVH8"/>
<gene>
    <name evidence="2" type="ORF">NESM_000726100</name>
</gene>
<accession>A0AAW0EVH8</accession>
<feature type="compositionally biased region" description="Basic and acidic residues" evidence="1">
    <location>
        <begin position="63"/>
        <end position="80"/>
    </location>
</feature>
<sequence>MDRRLVESERRQEEMRQAMESEEQSLQDGLLEERGQFWGDIETLNAALAQMEAHLATTLSTPSREEAQREAKRGKQQPEKLEGAFARRDALEATNVQASSLETVLRDSSAKAEPGGVASSSEATARLVDEVAQLSPGMAQIHDIRAGQTMIAQRQGSVEFKVFGLRDKTAGQGDELRSLGKALSDQQRNAASPPKAQASVPLREEVSGERAFSAQNSRLRFLGDKRVGAFGGRQSFDPMDVGSWRPWFEGTNGGRVEGQLRRIFFRGELPRAAAVGHFFQAPVRWVGEAVSDTTLWADSPGLGQRLNLTLFLTGRMAGLAG</sequence>